<protein>
    <submittedName>
        <fullName evidence="1">Uncharacterized protein</fullName>
    </submittedName>
</protein>
<dbReference type="GeneID" id="14871287"/>
<sequence length="29" mass="3574">MYKTFIFRDYGMGHTNLPHGKYEYQYIIS</sequence>
<dbReference type="RefSeq" id="XP_004357539.1">
    <property type="nucleotide sequence ID" value="XM_004357482.1"/>
</dbReference>
<dbReference type="Proteomes" id="UP000007797">
    <property type="component" value="Unassembled WGS sequence"/>
</dbReference>
<dbReference type="KEGG" id="dfa:DFA_02054"/>
<evidence type="ECO:0000313" key="2">
    <source>
        <dbReference type="Proteomes" id="UP000007797"/>
    </source>
</evidence>
<dbReference type="EMBL" id="GL883015">
    <property type="protein sequence ID" value="EGG19268.1"/>
    <property type="molecule type" value="Genomic_DNA"/>
</dbReference>
<organism evidence="1 2">
    <name type="scientific">Cavenderia fasciculata</name>
    <name type="common">Slime mold</name>
    <name type="synonym">Dictyostelium fasciculatum</name>
    <dbReference type="NCBI Taxonomy" id="261658"/>
    <lineage>
        <taxon>Eukaryota</taxon>
        <taxon>Amoebozoa</taxon>
        <taxon>Evosea</taxon>
        <taxon>Eumycetozoa</taxon>
        <taxon>Dictyostelia</taxon>
        <taxon>Acytosteliales</taxon>
        <taxon>Cavenderiaceae</taxon>
        <taxon>Cavenderia</taxon>
    </lineage>
</organism>
<dbReference type="AlphaFoldDB" id="F4PYK2"/>
<name>F4PYK2_CACFS</name>
<proteinExistence type="predicted"/>
<reference evidence="2" key="1">
    <citation type="journal article" date="2011" name="Genome Res.">
        <title>Phylogeny-wide analysis of social amoeba genomes highlights ancient origins for complex intercellular communication.</title>
        <authorList>
            <person name="Heidel A.J."/>
            <person name="Lawal H.M."/>
            <person name="Felder M."/>
            <person name="Schilde C."/>
            <person name="Helps N.R."/>
            <person name="Tunggal B."/>
            <person name="Rivero F."/>
            <person name="John U."/>
            <person name="Schleicher M."/>
            <person name="Eichinger L."/>
            <person name="Platzer M."/>
            <person name="Noegel A.A."/>
            <person name="Schaap P."/>
            <person name="Gloeckner G."/>
        </authorList>
    </citation>
    <scope>NUCLEOTIDE SEQUENCE [LARGE SCALE GENOMIC DNA]</scope>
    <source>
        <strain evidence="2">SH3</strain>
    </source>
</reference>
<evidence type="ECO:0000313" key="1">
    <source>
        <dbReference type="EMBL" id="EGG19268.1"/>
    </source>
</evidence>
<keyword evidence="2" id="KW-1185">Reference proteome</keyword>
<gene>
    <name evidence="1" type="ORF">DFA_02054</name>
</gene>
<accession>F4PYK2</accession>